<feature type="region of interest" description="Disordered" evidence="1">
    <location>
        <begin position="93"/>
        <end position="119"/>
    </location>
</feature>
<dbReference type="RefSeq" id="WP_110914698.1">
    <property type="nucleotide sequence ID" value="NZ_NKUF01000068.1"/>
</dbReference>
<protein>
    <submittedName>
        <fullName evidence="3">Uncharacterized protein</fullName>
    </submittedName>
</protein>
<dbReference type="AlphaFoldDB" id="A0A318Q7Y4"/>
<accession>A0A318Q7Y4</accession>
<reference evidence="3 4" key="1">
    <citation type="submission" date="2017-07" db="EMBL/GenBank/DDBJ databases">
        <title>A draft genome sequence of Gluconacetobacter entanii LTH 4560.</title>
        <authorList>
            <person name="Skraban J."/>
            <person name="Cleenwerck I."/>
            <person name="Vandamme P."/>
            <person name="Trcek J."/>
        </authorList>
    </citation>
    <scope>NUCLEOTIDE SEQUENCE [LARGE SCALE GENOMIC DNA]</scope>
    <source>
        <strain evidence="3 4">LTH 4560</strain>
    </source>
</reference>
<evidence type="ECO:0000256" key="2">
    <source>
        <dbReference type="SAM" id="Phobius"/>
    </source>
</evidence>
<sequence>MTRIILHADGRAPITVELDGTGLQPLHLHLHLGSDFGQTKTSDAAPTVPETAAARRGRLKKALPALIAGGLAAILIIGTRQAMVSDRAVPDTGPAGMLRPPAILPPLSGSPMTDEGASGGRSTYVPGALMPVDGNVVGNPDGHPASAEIDAARRIMTQRPVVTYPQPPGSAQTAPTAPVSPTAPTAPVAPMIDTGKSPFGLED</sequence>
<evidence type="ECO:0000256" key="1">
    <source>
        <dbReference type="SAM" id="MobiDB-lite"/>
    </source>
</evidence>
<dbReference type="OrthoDB" id="7263901at2"/>
<name>A0A318Q7Y4_9PROT</name>
<feature type="transmembrane region" description="Helical" evidence="2">
    <location>
        <begin position="62"/>
        <end position="79"/>
    </location>
</feature>
<evidence type="ECO:0000313" key="4">
    <source>
        <dbReference type="Proteomes" id="UP000248301"/>
    </source>
</evidence>
<keyword evidence="2" id="KW-0472">Membrane</keyword>
<evidence type="ECO:0000313" key="3">
    <source>
        <dbReference type="EMBL" id="PYD60754.1"/>
    </source>
</evidence>
<proteinExistence type="predicted"/>
<keyword evidence="2" id="KW-1133">Transmembrane helix</keyword>
<dbReference type="Proteomes" id="UP000248301">
    <property type="component" value="Unassembled WGS sequence"/>
</dbReference>
<gene>
    <name evidence="3" type="ORF">CFR72_15350</name>
</gene>
<comment type="caution">
    <text evidence="3">The sequence shown here is derived from an EMBL/GenBank/DDBJ whole genome shotgun (WGS) entry which is preliminary data.</text>
</comment>
<keyword evidence="2" id="KW-0812">Transmembrane</keyword>
<organism evidence="3 4">
    <name type="scientific">Gluconacetobacter entanii</name>
    <dbReference type="NCBI Taxonomy" id="108528"/>
    <lineage>
        <taxon>Bacteria</taxon>
        <taxon>Pseudomonadati</taxon>
        <taxon>Pseudomonadota</taxon>
        <taxon>Alphaproteobacteria</taxon>
        <taxon>Acetobacterales</taxon>
        <taxon>Acetobacteraceae</taxon>
        <taxon>Gluconacetobacter</taxon>
    </lineage>
</organism>
<feature type="compositionally biased region" description="Low complexity" evidence="1">
    <location>
        <begin position="170"/>
        <end position="190"/>
    </location>
</feature>
<dbReference type="EMBL" id="NKUF01000068">
    <property type="protein sequence ID" value="PYD60754.1"/>
    <property type="molecule type" value="Genomic_DNA"/>
</dbReference>
<feature type="region of interest" description="Disordered" evidence="1">
    <location>
        <begin position="162"/>
        <end position="203"/>
    </location>
</feature>